<dbReference type="OrthoDB" id="3197444at2"/>
<comment type="caution">
    <text evidence="1">The sequence shown here is derived from an EMBL/GenBank/DDBJ whole genome shotgun (WGS) entry which is preliminary data.</text>
</comment>
<dbReference type="AlphaFoldDB" id="A0A1Q8E6N4"/>
<accession>A0A1Q8E6N4</accession>
<protein>
    <submittedName>
        <fullName evidence="1">Uncharacterized protein</fullName>
    </submittedName>
</protein>
<dbReference type="Proteomes" id="UP000186890">
    <property type="component" value="Unassembled WGS sequence"/>
</dbReference>
<dbReference type="EMBL" id="MSJM01000006">
    <property type="protein sequence ID" value="OLF47451.1"/>
    <property type="molecule type" value="Genomic_DNA"/>
</dbReference>
<evidence type="ECO:0000313" key="2">
    <source>
        <dbReference type="Proteomes" id="UP000186890"/>
    </source>
</evidence>
<sequence length="138" mass="16272">MLFKEHKLNATYRAYIDEHLFLARNVKREHYYYNPDSYAKQEFKLQKEKDIFDKQRELKSGIIGVTTIDDIEIKDISQHLIERIIERSGTSETILSALKNPLEMTYTKYDENGRSSKQYRGAVTTVAVNPEIGKYRFD</sequence>
<keyword evidence="2" id="KW-1185">Reference proteome</keyword>
<gene>
    <name evidence="1" type="ORF">BU202_07260</name>
</gene>
<evidence type="ECO:0000313" key="1">
    <source>
        <dbReference type="EMBL" id="OLF47451.1"/>
    </source>
</evidence>
<reference evidence="2" key="1">
    <citation type="submission" date="2016-12" db="EMBL/GenBank/DDBJ databases">
        <authorList>
            <person name="Gulvik C.A."/>
        </authorList>
    </citation>
    <scope>NUCLEOTIDE SEQUENCE [LARGE SCALE GENOMIC DNA]</scope>
    <source>
        <strain evidence="2">NED12-00049-6B</strain>
    </source>
</reference>
<dbReference type="RefSeq" id="WP_075105128.1">
    <property type="nucleotide sequence ID" value="NZ_MSJM01000006.1"/>
</dbReference>
<name>A0A1Q8E6N4_9STRE</name>
<organism evidence="1 2">
    <name type="scientific">Streptococcus cuniculi</name>
    <dbReference type="NCBI Taxonomy" id="1432788"/>
    <lineage>
        <taxon>Bacteria</taxon>
        <taxon>Bacillati</taxon>
        <taxon>Bacillota</taxon>
        <taxon>Bacilli</taxon>
        <taxon>Lactobacillales</taxon>
        <taxon>Streptococcaceae</taxon>
        <taxon>Streptococcus</taxon>
    </lineage>
</organism>
<proteinExistence type="predicted"/>